<feature type="transmembrane region" description="Helical" evidence="15">
    <location>
        <begin position="1560"/>
        <end position="1582"/>
    </location>
</feature>
<dbReference type="PANTHER" id="PTHR13145">
    <property type="entry name" value="SSM4 PROTEIN"/>
    <property type="match status" value="1"/>
</dbReference>
<evidence type="ECO:0000256" key="2">
    <source>
        <dbReference type="ARBA" id="ARBA00004141"/>
    </source>
</evidence>
<evidence type="ECO:0000313" key="18">
    <source>
        <dbReference type="EMBL" id="KAF2492768.1"/>
    </source>
</evidence>
<comment type="subcellular location">
    <subcellularLocation>
        <location evidence="2">Membrane</location>
        <topology evidence="2">Multi-pass membrane protein</topology>
    </subcellularLocation>
</comment>
<feature type="compositionally biased region" description="Basic and acidic residues" evidence="14">
    <location>
        <begin position="408"/>
        <end position="428"/>
    </location>
</feature>
<feature type="transmembrane region" description="Helical" evidence="15">
    <location>
        <begin position="1171"/>
        <end position="1194"/>
    </location>
</feature>
<feature type="transmembrane region" description="Helical" evidence="15">
    <location>
        <begin position="1465"/>
        <end position="1484"/>
    </location>
</feature>
<evidence type="ECO:0000256" key="1">
    <source>
        <dbReference type="ARBA" id="ARBA00000900"/>
    </source>
</evidence>
<feature type="transmembrane region" description="Helical" evidence="15">
    <location>
        <begin position="1330"/>
        <end position="1353"/>
    </location>
</feature>
<sequence length="1618" mass="177648">MNDPAYATNAKAQDKNADEADTCRICRGEGTSDEPLFYPCKCSGSIKFVHQECLMEWLSHSQKKHCELCKTPFRFTKLYHPHMPRRLPTTIFFRRAIIHILTYFISCCRALLVGTVWLLCLPWCMRFTWRSLFWVGDGGWNHNSYDEPQGRTPQPVPSATPWTGDAIESIRSTIASARATNSTISFGSLPAFLAPFSQSLNMSSGEPSAWKVVKKYVLGMYAASNGSSAAGGNTLTPNATVEIILGSRNPSLLSDITFFEWFNSPALNRFVLDVLEGQIITLLVVIAFILIFLIREWVVQQQPVINMAAMDANHAGQVAEVQQEEMEPAEAAELAEPEQDDLEVDEEQATRDEIARLGVERQALLDENARLRAEHQAGDAARLATHLRHNRPGPTTPVNSRRSSSTGRTRDADWGSWKTSEDLPEPIRHVLRTGTSADRKRSSRSERTPGRTRAEDLATVEAAGTPALREDPVSASEALHPDSPEGSSSHQRPNMPARDRSFLATEIRRSLEEGETWNPPSLDQAKSTAVNRPHEETQNTDDVSLQNPSRNSGDVADTQPQFHLSQSDSESEEHESDHSSESWQQVAAVVVDEDGGAHANQGSSKGKEKATEPEDGGLPTLNSSPAESSVHVTPATSENGSLEANITDEAVDPSDTAADIDEAVGPPIVAEPEPAREAIPRQPNLIERIMDWLWGDVAPAAPPTADDAGNDEHVVQNLADEAPFVPFAGQAAAAHREPGNAPRQDPEVAAAAAQAGIDLNDQDAIDDAEDLEGILELIGMQGPLSGLFQNAIFSALLISATIALAVWAPYIWGKLVLLLMGSPIVIFVKFPLQGIALGADLIVDAALCVAAGVVYWSVQLIRWVLGLLSNGFTTPADFIAKPARAVAENAMDRIAKVFVQTGTISSPDFFALSTNSHIALRTIQNTTSEALNTTGNAIVLLYEKVASANSNGTVLDMLCQVPATVLVATSAALNKAQDIALFLWTSKSYKITFNVGQNVTSTYAAIEQWTATDRLIAVCAGYMFFAVAGALYLKKSTPFTSSQQGRRVEGVVADVLQQAGGVLKVILIISIEMIAFPLYCGLLLDAAMLPLFDNATVWSRYQFTMKSPWTSGFVHWFVGTCYMFHFALFVSMCRKIMRTGVLYFIRDPDDPTFHPVRDVLERSVTTQLRKIAFSALVYGALVIICLGGVVWGLNYTSTGVLPIHWSSHTPALEFPLDLLFYNFLTPLVLKLAKPSDGLHATYQWWFRTCARFLRLSDFLFAEKNADELGHHYVRAPASDQVRIPKGDPVFVEVDQSNHRLDGKPEESGVHARASEMITMVYVPPWFRVRIALFVLTIWLFAAATGVGITILPLLFGRYLFSFFIPNSVRMNDIYAFSLGIYTLGGLLYAALHIRPLLAHLHQPLRSPLSTLRTLTVTASRFAFRIARITYVYASLVLLLPILFALLLELYILIPLHAYLGPHEPHVVHLIQDWTLGFLYARLAARLLFANRQSRPARAFAAVVRDGYGDPNARLATRCFIVPVLVGFGIAIAVPSALAWGLNRTLWAGASEEVKRLVWRFCYPVVAGAGGGVWGARVCVTWVRRWRGVVRDEVYLIGERLHNFGERRGGANSGVVSAG</sequence>
<dbReference type="GO" id="GO:0036503">
    <property type="term" value="P:ERAD pathway"/>
    <property type="evidence" value="ECO:0007669"/>
    <property type="project" value="TreeGrafter"/>
</dbReference>
<feature type="transmembrane region" description="Helical" evidence="15">
    <location>
        <begin position="1519"/>
        <end position="1540"/>
    </location>
</feature>
<dbReference type="GO" id="GO:0061630">
    <property type="term" value="F:ubiquitin protein ligase activity"/>
    <property type="evidence" value="ECO:0007669"/>
    <property type="project" value="UniProtKB-EC"/>
</dbReference>
<dbReference type="GO" id="GO:0005789">
    <property type="term" value="C:endoplasmic reticulum membrane"/>
    <property type="evidence" value="ECO:0007669"/>
    <property type="project" value="TreeGrafter"/>
</dbReference>
<feature type="transmembrane region" description="Helical" evidence="15">
    <location>
        <begin position="1112"/>
        <end position="1130"/>
    </location>
</feature>
<dbReference type="EC" id="2.3.2.27" evidence="4"/>
<dbReference type="Gene3D" id="3.30.40.10">
    <property type="entry name" value="Zinc/RING finger domain, C3HC4 (zinc finger)"/>
    <property type="match status" value="1"/>
</dbReference>
<protein>
    <recommendedName>
        <fullName evidence="4">RING-type E3 ubiquitin transferase</fullName>
        <ecNumber evidence="4">2.3.2.27</ecNumber>
    </recommendedName>
</protein>
<evidence type="ECO:0000256" key="12">
    <source>
        <dbReference type="ARBA" id="ARBA00023136"/>
    </source>
</evidence>
<feature type="region of interest" description="Disordered" evidence="14">
    <location>
        <begin position="511"/>
        <end position="647"/>
    </location>
</feature>
<name>A0A6A6QJY7_9PEZI</name>
<evidence type="ECO:0000256" key="3">
    <source>
        <dbReference type="ARBA" id="ARBA00004906"/>
    </source>
</evidence>
<comment type="pathway">
    <text evidence="3">Protein modification; protein ubiquitination.</text>
</comment>
<feature type="transmembrane region" description="Helical" evidence="15">
    <location>
        <begin position="787"/>
        <end position="805"/>
    </location>
</feature>
<keyword evidence="9" id="KW-0833">Ubl conjugation pathway</keyword>
<evidence type="ECO:0000256" key="10">
    <source>
        <dbReference type="ARBA" id="ARBA00022833"/>
    </source>
</evidence>
<dbReference type="InterPro" id="IPR001841">
    <property type="entry name" value="Znf_RING"/>
</dbReference>
<dbReference type="Pfam" id="PF12906">
    <property type="entry name" value="RINGv"/>
    <property type="match status" value="1"/>
</dbReference>
<feature type="compositionally biased region" description="Polar residues" evidence="14">
    <location>
        <begin position="518"/>
        <end position="530"/>
    </location>
</feature>
<feature type="transmembrane region" description="Helical" evidence="15">
    <location>
        <begin position="279"/>
        <end position="298"/>
    </location>
</feature>
<feature type="transmembrane region" description="Helical" evidence="15">
    <location>
        <begin position="1214"/>
        <end position="1232"/>
    </location>
</feature>
<proteinExistence type="predicted"/>
<dbReference type="Proteomes" id="UP000799750">
    <property type="component" value="Unassembled WGS sequence"/>
</dbReference>
<feature type="transmembrane region" description="Helical" evidence="15">
    <location>
        <begin position="1065"/>
        <end position="1092"/>
    </location>
</feature>
<keyword evidence="8 13" id="KW-0863">Zinc-finger</keyword>
<reference evidence="18" key="1">
    <citation type="journal article" date="2020" name="Stud. Mycol.">
        <title>101 Dothideomycetes genomes: a test case for predicting lifestyles and emergence of pathogens.</title>
        <authorList>
            <person name="Haridas S."/>
            <person name="Albert R."/>
            <person name="Binder M."/>
            <person name="Bloem J."/>
            <person name="Labutti K."/>
            <person name="Salamov A."/>
            <person name="Andreopoulos B."/>
            <person name="Baker S."/>
            <person name="Barry K."/>
            <person name="Bills G."/>
            <person name="Bluhm B."/>
            <person name="Cannon C."/>
            <person name="Castanera R."/>
            <person name="Culley D."/>
            <person name="Daum C."/>
            <person name="Ezra D."/>
            <person name="Gonzalez J."/>
            <person name="Henrissat B."/>
            <person name="Kuo A."/>
            <person name="Liang C."/>
            <person name="Lipzen A."/>
            <person name="Lutzoni F."/>
            <person name="Magnuson J."/>
            <person name="Mondo S."/>
            <person name="Nolan M."/>
            <person name="Ohm R."/>
            <person name="Pangilinan J."/>
            <person name="Park H.-J."/>
            <person name="Ramirez L."/>
            <person name="Alfaro M."/>
            <person name="Sun H."/>
            <person name="Tritt A."/>
            <person name="Yoshinaga Y."/>
            <person name="Zwiers L.-H."/>
            <person name="Turgeon B."/>
            <person name="Goodwin S."/>
            <person name="Spatafora J."/>
            <person name="Crous P."/>
            <person name="Grigoriev I."/>
        </authorList>
    </citation>
    <scope>NUCLEOTIDE SEQUENCE</scope>
    <source>
        <strain evidence="18">CBS 269.34</strain>
    </source>
</reference>
<feature type="compositionally biased region" description="Polar residues" evidence="14">
    <location>
        <begin position="540"/>
        <end position="566"/>
    </location>
</feature>
<dbReference type="FunFam" id="3.30.40.10:FF:000287">
    <property type="entry name" value="RING finger membrane protein"/>
    <property type="match status" value="1"/>
</dbReference>
<keyword evidence="12 15" id="KW-0472">Membrane</keyword>
<accession>A0A6A6QJY7</accession>
<evidence type="ECO:0000256" key="5">
    <source>
        <dbReference type="ARBA" id="ARBA00022679"/>
    </source>
</evidence>
<dbReference type="PROSITE" id="PS51292">
    <property type="entry name" value="ZF_RING_CH"/>
    <property type="match status" value="1"/>
</dbReference>
<feature type="domain" description="RING-CH-type" evidence="17">
    <location>
        <begin position="15"/>
        <end position="76"/>
    </location>
</feature>
<keyword evidence="6 15" id="KW-0812">Transmembrane</keyword>
<dbReference type="GO" id="GO:0008270">
    <property type="term" value="F:zinc ion binding"/>
    <property type="evidence" value="ECO:0007669"/>
    <property type="project" value="UniProtKB-KW"/>
</dbReference>
<feature type="transmembrane region" description="Helical" evidence="15">
    <location>
        <begin position="1373"/>
        <end position="1391"/>
    </location>
</feature>
<evidence type="ECO:0000256" key="6">
    <source>
        <dbReference type="ARBA" id="ARBA00022692"/>
    </source>
</evidence>
<evidence type="ECO:0000256" key="14">
    <source>
        <dbReference type="SAM" id="MobiDB-lite"/>
    </source>
</evidence>
<keyword evidence="10" id="KW-0862">Zinc</keyword>
<feature type="compositionally biased region" description="Basic and acidic residues" evidence="14">
    <location>
        <begin position="437"/>
        <end position="456"/>
    </location>
</feature>
<evidence type="ECO:0000259" key="16">
    <source>
        <dbReference type="PROSITE" id="PS50089"/>
    </source>
</evidence>
<evidence type="ECO:0000313" key="19">
    <source>
        <dbReference type="Proteomes" id="UP000799750"/>
    </source>
</evidence>
<dbReference type="PROSITE" id="PS50089">
    <property type="entry name" value="ZF_RING_2"/>
    <property type="match status" value="1"/>
</dbReference>
<evidence type="ECO:0000256" key="15">
    <source>
        <dbReference type="SAM" id="Phobius"/>
    </source>
</evidence>
<feature type="transmembrane region" description="Helical" evidence="15">
    <location>
        <begin position="1430"/>
        <end position="1453"/>
    </location>
</feature>
<feature type="transmembrane region" description="Helical" evidence="15">
    <location>
        <begin position="835"/>
        <end position="858"/>
    </location>
</feature>
<keyword evidence="11 15" id="KW-1133">Transmembrane helix</keyword>
<keyword evidence="7" id="KW-0479">Metal-binding</keyword>
<gene>
    <name evidence="18" type="ORF">BU16DRAFT_513975</name>
</gene>
<feature type="compositionally biased region" description="Acidic residues" evidence="14">
    <location>
        <begin position="324"/>
        <end position="347"/>
    </location>
</feature>
<feature type="region of interest" description="Disordered" evidence="14">
    <location>
        <begin position="324"/>
        <end position="348"/>
    </location>
</feature>
<dbReference type="Pfam" id="PF23113">
    <property type="entry name" value="MARCHF6_C"/>
    <property type="match status" value="1"/>
</dbReference>
<dbReference type="InterPro" id="IPR056521">
    <property type="entry name" value="MARCHF6-like_C"/>
</dbReference>
<evidence type="ECO:0000259" key="17">
    <source>
        <dbReference type="PROSITE" id="PS51292"/>
    </source>
</evidence>
<evidence type="ECO:0000256" key="13">
    <source>
        <dbReference type="PROSITE-ProRule" id="PRU00175"/>
    </source>
</evidence>
<evidence type="ECO:0000256" key="11">
    <source>
        <dbReference type="ARBA" id="ARBA00022989"/>
    </source>
</evidence>
<comment type="catalytic activity">
    <reaction evidence="1">
        <text>S-ubiquitinyl-[E2 ubiquitin-conjugating enzyme]-L-cysteine + [acceptor protein]-L-lysine = [E2 ubiquitin-conjugating enzyme]-L-cysteine + N(6)-ubiquitinyl-[acceptor protein]-L-lysine.</text>
        <dbReference type="EC" id="2.3.2.27"/>
    </reaction>
</comment>
<dbReference type="SUPFAM" id="SSF57850">
    <property type="entry name" value="RING/U-box"/>
    <property type="match status" value="1"/>
</dbReference>
<dbReference type="InterPro" id="IPR013083">
    <property type="entry name" value="Znf_RING/FYVE/PHD"/>
</dbReference>
<feature type="compositionally biased region" description="Polar residues" evidence="14">
    <location>
        <begin position="620"/>
        <end position="644"/>
    </location>
</feature>
<dbReference type="PANTHER" id="PTHR13145:SF0">
    <property type="entry name" value="E3 UBIQUITIN-PROTEIN LIGASE MARCHF6"/>
    <property type="match status" value="1"/>
</dbReference>
<evidence type="ECO:0000256" key="8">
    <source>
        <dbReference type="ARBA" id="ARBA00022771"/>
    </source>
</evidence>
<evidence type="ECO:0000256" key="4">
    <source>
        <dbReference type="ARBA" id="ARBA00012483"/>
    </source>
</evidence>
<organism evidence="18 19">
    <name type="scientific">Lophium mytilinum</name>
    <dbReference type="NCBI Taxonomy" id="390894"/>
    <lineage>
        <taxon>Eukaryota</taxon>
        <taxon>Fungi</taxon>
        <taxon>Dikarya</taxon>
        <taxon>Ascomycota</taxon>
        <taxon>Pezizomycotina</taxon>
        <taxon>Dothideomycetes</taxon>
        <taxon>Pleosporomycetidae</taxon>
        <taxon>Mytilinidiales</taxon>
        <taxon>Mytilinidiaceae</taxon>
        <taxon>Lophium</taxon>
    </lineage>
</organism>
<dbReference type="SMART" id="SM00744">
    <property type="entry name" value="RINGv"/>
    <property type="match status" value="1"/>
</dbReference>
<evidence type="ECO:0000256" key="9">
    <source>
        <dbReference type="ARBA" id="ARBA00022786"/>
    </source>
</evidence>
<dbReference type="OrthoDB" id="1108038at2759"/>
<keyword evidence="19" id="KW-1185">Reference proteome</keyword>
<dbReference type="InterPro" id="IPR011016">
    <property type="entry name" value="Znf_RING-CH"/>
</dbReference>
<feature type="region of interest" description="Disordered" evidence="14">
    <location>
        <begin position="375"/>
        <end position="498"/>
    </location>
</feature>
<dbReference type="CDD" id="cd16702">
    <property type="entry name" value="RING_CH-C4HC3_MARCH6"/>
    <property type="match status" value="1"/>
</dbReference>
<feature type="domain" description="RING-type" evidence="16">
    <location>
        <begin position="23"/>
        <end position="70"/>
    </location>
</feature>
<dbReference type="EMBL" id="MU004193">
    <property type="protein sequence ID" value="KAF2492768.1"/>
    <property type="molecule type" value="Genomic_DNA"/>
</dbReference>
<feature type="transmembrane region" description="Helical" evidence="15">
    <location>
        <begin position="96"/>
        <end position="119"/>
    </location>
</feature>
<keyword evidence="5" id="KW-0808">Transferase</keyword>
<evidence type="ECO:0000256" key="7">
    <source>
        <dbReference type="ARBA" id="ARBA00022723"/>
    </source>
</evidence>
<feature type="compositionally biased region" description="Low complexity" evidence="14">
    <location>
        <begin position="581"/>
        <end position="590"/>
    </location>
</feature>
<feature type="transmembrane region" description="Helical" evidence="15">
    <location>
        <begin position="811"/>
        <end position="828"/>
    </location>
</feature>